<evidence type="ECO:0000256" key="3">
    <source>
        <dbReference type="ARBA" id="ARBA00022448"/>
    </source>
</evidence>
<dbReference type="GO" id="GO:0005886">
    <property type="term" value="C:plasma membrane"/>
    <property type="evidence" value="ECO:0007669"/>
    <property type="project" value="UniProtKB-SubCell"/>
</dbReference>
<dbReference type="RefSeq" id="WP_172433238.1">
    <property type="nucleotide sequence ID" value="NZ_AP022642.1"/>
</dbReference>
<keyword evidence="10" id="KW-0408">Iron</keyword>
<evidence type="ECO:0000256" key="7">
    <source>
        <dbReference type="ARBA" id="ARBA00022723"/>
    </source>
</evidence>
<dbReference type="GO" id="GO:0022904">
    <property type="term" value="P:respiratory electron transport chain"/>
    <property type="evidence" value="ECO:0007669"/>
    <property type="project" value="InterPro"/>
</dbReference>
<dbReference type="KEGG" id="poj:PtoMrB4_21490"/>
<accession>A0A679GGB6</accession>
<evidence type="ECO:0000256" key="12">
    <source>
        <dbReference type="ARBA" id="ARBA00037975"/>
    </source>
</evidence>
<keyword evidence="5" id="KW-0349">Heme</keyword>
<keyword evidence="8" id="KW-0249">Electron transport</keyword>
<dbReference type="Pfam" id="PF01292">
    <property type="entry name" value="Ni_hydr_CYTB"/>
    <property type="match status" value="1"/>
</dbReference>
<name>A0A679GGB6_9GAMM</name>
<keyword evidence="4" id="KW-1003">Cell membrane</keyword>
<gene>
    <name evidence="15" type="ORF">PtoMrB4_21490</name>
</gene>
<dbReference type="InterPro" id="IPR052168">
    <property type="entry name" value="Cytochrome_b561_oxidase"/>
</dbReference>
<evidence type="ECO:0000256" key="1">
    <source>
        <dbReference type="ARBA" id="ARBA00001970"/>
    </source>
</evidence>
<dbReference type="AlphaFoldDB" id="A0A679GGB6"/>
<evidence type="ECO:0000256" key="13">
    <source>
        <dbReference type="SAM" id="Phobius"/>
    </source>
</evidence>
<evidence type="ECO:0000313" key="15">
    <source>
        <dbReference type="EMBL" id="BCA28172.1"/>
    </source>
</evidence>
<reference evidence="15 16" key="1">
    <citation type="journal article" date="2020" name="Microbiol. Resour. Announc.">
        <title>Complete genome sequence of Pseudomonas otitidis strain MrB4, isolated from Lake Biwa in Japan.</title>
        <authorList>
            <person name="Miyazaki K."/>
            <person name="Hase E."/>
            <person name="Maruya T."/>
        </authorList>
    </citation>
    <scope>NUCLEOTIDE SEQUENCE [LARGE SCALE GENOMIC DNA]</scope>
    <source>
        <strain evidence="15 16">MrB4</strain>
    </source>
</reference>
<organism evidence="15 16">
    <name type="scientific">Metapseudomonas otitidis</name>
    <dbReference type="NCBI Taxonomy" id="319939"/>
    <lineage>
        <taxon>Bacteria</taxon>
        <taxon>Pseudomonadati</taxon>
        <taxon>Pseudomonadota</taxon>
        <taxon>Gammaproteobacteria</taxon>
        <taxon>Pseudomonadales</taxon>
        <taxon>Pseudomonadaceae</taxon>
        <taxon>Metapseudomonas</taxon>
    </lineage>
</organism>
<evidence type="ECO:0000313" key="16">
    <source>
        <dbReference type="Proteomes" id="UP000501237"/>
    </source>
</evidence>
<dbReference type="Proteomes" id="UP000501237">
    <property type="component" value="Chromosome"/>
</dbReference>
<dbReference type="PANTHER" id="PTHR30529:SF6">
    <property type="entry name" value="BLL0291 PROTEIN"/>
    <property type="match status" value="1"/>
</dbReference>
<keyword evidence="9 13" id="KW-1133">Transmembrane helix</keyword>
<comment type="subcellular location">
    <subcellularLocation>
        <location evidence="2">Cell membrane</location>
        <topology evidence="2">Multi-pass membrane protein</topology>
    </subcellularLocation>
</comment>
<evidence type="ECO:0000256" key="9">
    <source>
        <dbReference type="ARBA" id="ARBA00022989"/>
    </source>
</evidence>
<protein>
    <submittedName>
        <fullName evidence="15">Type-b cytochrome</fullName>
    </submittedName>
</protein>
<keyword evidence="11 13" id="KW-0472">Membrane</keyword>
<feature type="transmembrane region" description="Helical" evidence="13">
    <location>
        <begin position="47"/>
        <end position="65"/>
    </location>
</feature>
<dbReference type="GO" id="GO:0020037">
    <property type="term" value="F:heme binding"/>
    <property type="evidence" value="ECO:0007669"/>
    <property type="project" value="TreeGrafter"/>
</dbReference>
<keyword evidence="7" id="KW-0479">Metal-binding</keyword>
<keyword evidence="6 13" id="KW-0812">Transmembrane</keyword>
<evidence type="ECO:0000256" key="8">
    <source>
        <dbReference type="ARBA" id="ARBA00022982"/>
    </source>
</evidence>
<evidence type="ECO:0000256" key="10">
    <source>
        <dbReference type="ARBA" id="ARBA00023004"/>
    </source>
</evidence>
<evidence type="ECO:0000259" key="14">
    <source>
        <dbReference type="Pfam" id="PF01292"/>
    </source>
</evidence>
<dbReference type="PANTHER" id="PTHR30529">
    <property type="entry name" value="CYTOCHROME B561"/>
    <property type="match status" value="1"/>
</dbReference>
<comment type="cofactor">
    <cofactor evidence="1">
        <name>heme b</name>
        <dbReference type="ChEBI" id="CHEBI:60344"/>
    </cofactor>
</comment>
<comment type="similarity">
    <text evidence="12">Belongs to the cytochrome b561 family.</text>
</comment>
<evidence type="ECO:0000256" key="4">
    <source>
        <dbReference type="ARBA" id="ARBA00022475"/>
    </source>
</evidence>
<dbReference type="Gene3D" id="1.20.950.20">
    <property type="entry name" value="Transmembrane di-heme cytochromes, Chain C"/>
    <property type="match status" value="1"/>
</dbReference>
<feature type="transmembrane region" description="Helical" evidence="13">
    <location>
        <begin position="14"/>
        <end position="35"/>
    </location>
</feature>
<dbReference type="InterPro" id="IPR011577">
    <property type="entry name" value="Cyt_b561_bac/Ni-Hgenase"/>
</dbReference>
<keyword evidence="3" id="KW-0813">Transport</keyword>
<dbReference type="SUPFAM" id="SSF81342">
    <property type="entry name" value="Transmembrane di-heme cytochromes"/>
    <property type="match status" value="1"/>
</dbReference>
<evidence type="ECO:0000256" key="6">
    <source>
        <dbReference type="ARBA" id="ARBA00022692"/>
    </source>
</evidence>
<dbReference type="InterPro" id="IPR016174">
    <property type="entry name" value="Di-haem_cyt_TM"/>
</dbReference>
<evidence type="ECO:0000256" key="2">
    <source>
        <dbReference type="ARBA" id="ARBA00004651"/>
    </source>
</evidence>
<dbReference type="GO" id="GO:0009055">
    <property type="term" value="F:electron transfer activity"/>
    <property type="evidence" value="ECO:0007669"/>
    <property type="project" value="InterPro"/>
</dbReference>
<evidence type="ECO:0000256" key="5">
    <source>
        <dbReference type="ARBA" id="ARBA00022617"/>
    </source>
</evidence>
<feature type="domain" description="Cytochrome b561 bacterial/Ni-hydrogenase" evidence="14">
    <location>
        <begin position="8"/>
        <end position="177"/>
    </location>
</feature>
<evidence type="ECO:0000256" key="11">
    <source>
        <dbReference type="ARBA" id="ARBA00023136"/>
    </source>
</evidence>
<sequence>MNSTRPVFTPLARLLHWLMAILILAMLFIGAGMVVELSPWHTTLVAVHKPLGVALLVLAVLRLGVRLRRPVPPLPTDMPAWQQRLAHASHVLLYGLMLAMPLVGWGMLSAGGYPVQLGSALQLPAIAPHDAQLYAVLRSAHRWLAYLLLACVLAHLGAALFHGLVRRDGVLGSMLGGR</sequence>
<dbReference type="GeneID" id="57397370"/>
<dbReference type="GO" id="GO:0046872">
    <property type="term" value="F:metal ion binding"/>
    <property type="evidence" value="ECO:0007669"/>
    <property type="project" value="UniProtKB-KW"/>
</dbReference>
<feature type="transmembrane region" description="Helical" evidence="13">
    <location>
        <begin position="85"/>
        <end position="108"/>
    </location>
</feature>
<feature type="transmembrane region" description="Helical" evidence="13">
    <location>
        <begin position="143"/>
        <end position="165"/>
    </location>
</feature>
<proteinExistence type="inferred from homology"/>
<dbReference type="EMBL" id="AP022642">
    <property type="protein sequence ID" value="BCA28172.1"/>
    <property type="molecule type" value="Genomic_DNA"/>
</dbReference>